<dbReference type="EMBL" id="JAUSRF010000011">
    <property type="protein sequence ID" value="MDP9838697.1"/>
    <property type="molecule type" value="Genomic_DNA"/>
</dbReference>
<gene>
    <name evidence="2" type="ORF">J2T09_003469</name>
</gene>
<evidence type="ECO:0000256" key="1">
    <source>
        <dbReference type="SAM" id="MobiDB-lite"/>
    </source>
</evidence>
<comment type="caution">
    <text evidence="2">The sequence shown here is derived from an EMBL/GenBank/DDBJ whole genome shotgun (WGS) entry which is preliminary data.</text>
</comment>
<protein>
    <submittedName>
        <fullName evidence="2">Uncharacterized protein</fullName>
    </submittedName>
</protein>
<feature type="region of interest" description="Disordered" evidence="1">
    <location>
        <begin position="1"/>
        <end position="21"/>
    </location>
</feature>
<organism evidence="2 3">
    <name type="scientific">Neorhizobium huautlense</name>
    <dbReference type="NCBI Taxonomy" id="67774"/>
    <lineage>
        <taxon>Bacteria</taxon>
        <taxon>Pseudomonadati</taxon>
        <taxon>Pseudomonadota</taxon>
        <taxon>Alphaproteobacteria</taxon>
        <taxon>Hyphomicrobiales</taxon>
        <taxon>Rhizobiaceae</taxon>
        <taxon>Rhizobium/Agrobacterium group</taxon>
        <taxon>Neorhizobium</taxon>
    </lineage>
</organism>
<feature type="compositionally biased region" description="Basic and acidic residues" evidence="1">
    <location>
        <begin position="8"/>
        <end position="17"/>
    </location>
</feature>
<accession>A0ABT9PW59</accession>
<reference evidence="2 3" key="1">
    <citation type="submission" date="2023-07" db="EMBL/GenBank/DDBJ databases">
        <title>Sorghum-associated microbial communities from plants grown in Nebraska, USA.</title>
        <authorList>
            <person name="Schachtman D."/>
        </authorList>
    </citation>
    <scope>NUCLEOTIDE SEQUENCE [LARGE SCALE GENOMIC DNA]</scope>
    <source>
        <strain evidence="2 3">DS1307</strain>
    </source>
</reference>
<evidence type="ECO:0000313" key="3">
    <source>
        <dbReference type="Proteomes" id="UP001241472"/>
    </source>
</evidence>
<name>A0ABT9PW59_9HYPH</name>
<proteinExistence type="predicted"/>
<dbReference type="RefSeq" id="WP_306836831.1">
    <property type="nucleotide sequence ID" value="NZ_JAUSRF010000011.1"/>
</dbReference>
<evidence type="ECO:0000313" key="2">
    <source>
        <dbReference type="EMBL" id="MDP9838697.1"/>
    </source>
</evidence>
<dbReference type="Proteomes" id="UP001241472">
    <property type="component" value="Unassembled WGS sequence"/>
</dbReference>
<sequence>MPISSRRHANDNSEQNHRALSFDQTTRIIDCSPHPIRQFATSVNGDRWFLINATGMAEAFVLHKQTERAGGHQTMISMREFLNRDGSSSEEIALVALLAGEQQLKVHPGPSE</sequence>
<keyword evidence="3" id="KW-1185">Reference proteome</keyword>